<evidence type="ECO:0000313" key="2">
    <source>
        <dbReference type="Proteomes" id="UP000696280"/>
    </source>
</evidence>
<dbReference type="EMBL" id="CAJVRL010000051">
    <property type="protein sequence ID" value="CAG8953616.1"/>
    <property type="molecule type" value="Genomic_DNA"/>
</dbReference>
<evidence type="ECO:0000313" key="1">
    <source>
        <dbReference type="EMBL" id="CAG8953616.1"/>
    </source>
</evidence>
<gene>
    <name evidence="1" type="ORF">HYFRA_00010075</name>
</gene>
<comment type="caution">
    <text evidence="1">The sequence shown here is derived from an EMBL/GenBank/DDBJ whole genome shotgun (WGS) entry which is preliminary data.</text>
</comment>
<dbReference type="AlphaFoldDB" id="A0A9N9PNK2"/>
<organism evidence="1 2">
    <name type="scientific">Hymenoscyphus fraxineus</name>
    <dbReference type="NCBI Taxonomy" id="746836"/>
    <lineage>
        <taxon>Eukaryota</taxon>
        <taxon>Fungi</taxon>
        <taxon>Dikarya</taxon>
        <taxon>Ascomycota</taxon>
        <taxon>Pezizomycotina</taxon>
        <taxon>Leotiomycetes</taxon>
        <taxon>Helotiales</taxon>
        <taxon>Helotiaceae</taxon>
        <taxon>Hymenoscyphus</taxon>
    </lineage>
</organism>
<reference evidence="1" key="1">
    <citation type="submission" date="2021-07" db="EMBL/GenBank/DDBJ databases">
        <authorList>
            <person name="Durling M."/>
        </authorList>
    </citation>
    <scope>NUCLEOTIDE SEQUENCE</scope>
</reference>
<name>A0A9N9PNK2_9HELO</name>
<proteinExistence type="predicted"/>
<keyword evidence="2" id="KW-1185">Reference proteome</keyword>
<dbReference type="Proteomes" id="UP000696280">
    <property type="component" value="Unassembled WGS sequence"/>
</dbReference>
<sequence length="336" mass="36772">MSTASIKIGSMQFQQDHGAVLAGGHRVPSTSSQRIPYMFHTSPRNRVCGAVGCPERLPRPWPWPSLPVQFMKQPAASEGTQSELAEQLLVDTHPVPSSQSTVFLARPDFPALHLHLLPFSCFPRLLLLFLAPAAAAAGKSGLDFSEIIIVCFVSDPSHSGLSSERIFFSSCSLRLRQLLQDLAHCISSPPPHTHKPYTPFPLITQPIPQKRPPQIVSSTNPQIKASSPTLLLPHSLKDRPLIAASRSLTATLPSPDSLPLLRPRPWYRTSDCISLPALPTPASYRQTHHHTEKQFTCLEHTLFGNDVEGDLPLSPHTAAPLTRVAEHAASLETRGQ</sequence>
<accession>A0A9N9PNK2</accession>
<protein>
    <submittedName>
        <fullName evidence="1">Uncharacterized protein</fullName>
    </submittedName>
</protein>